<accession>A0A7X4HCN5</accession>
<feature type="transmembrane region" description="Helical" evidence="1">
    <location>
        <begin position="52"/>
        <end position="72"/>
    </location>
</feature>
<keyword evidence="1" id="KW-1133">Transmembrane helix</keyword>
<evidence type="ECO:0000313" key="2">
    <source>
        <dbReference type="EMBL" id="MYN08733.1"/>
    </source>
</evidence>
<dbReference type="AlphaFoldDB" id="A0A7X4HCN5"/>
<sequence length="613" mass="65217">MQADTAQTVLESSTNLSTGYARIAAGLLQGLGVYLLHLAVVSKAWPATSPLLFLPLLMACVLLPVLLISGLGHLQGRKLAAWLALAALAVVAFALHDAWRNAGAPGYAGPEGQVRLPSALVSVFSAAFCFIAHSMVKAGAQDERWLASYATYFETAWKLFIQCAFSAMFVGATWAMLALGSELFMLVKLSFLHTLLGKAWFIAPVMCFAFACAMHITDVRPAIVRGIRTLLLVLMSWLLPVTVLLLGGFLCTLPFTGLDALWKTGHATAVLLGADAMLVVLINAAYQNGEVERSVAPLVRLAARVGAMLLLPVMAIAVYALALRVGDYGWSSDRIIAAACLLVGTFYAVGYAFGAWRRDAWLPTLATTNVGAACLVLAVLFALFTPLADPARISVNSQMARLESGAVKADKFDYEYLRFEGARYGRAALESLKLAGGPDGPQKRAGAAAALATDYRSWRAPAEMAVAVDISTNLAVWPQGSRLPDGFPLRSWTARNLHGALAPRCLREQGAHCDAFLLDLTGDGKPEVVVVGTELSDSSAVLGEQGGKWEQVGSLPYALAGCAPLLAKLKAGEVRAVAKPMMDLEVGGQRIVANPTRLERTKLCSATPEPLPH</sequence>
<keyword evidence="1" id="KW-0812">Transmembrane</keyword>
<protein>
    <submittedName>
        <fullName evidence="2">DUF4153 domain-containing protein</fullName>
    </submittedName>
</protein>
<dbReference type="EMBL" id="WWCU01000016">
    <property type="protein sequence ID" value="MYN08733.1"/>
    <property type="molecule type" value="Genomic_DNA"/>
</dbReference>
<name>A0A7X4HCN5_9BURK</name>
<dbReference type="Pfam" id="PF13687">
    <property type="entry name" value="DUF4153"/>
    <property type="match status" value="1"/>
</dbReference>
<keyword evidence="1" id="KW-0472">Membrane</keyword>
<evidence type="ECO:0000313" key="3">
    <source>
        <dbReference type="Proteomes" id="UP000450676"/>
    </source>
</evidence>
<feature type="transmembrane region" description="Helical" evidence="1">
    <location>
        <begin position="360"/>
        <end position="384"/>
    </location>
</feature>
<proteinExistence type="predicted"/>
<organism evidence="2 3">
    <name type="scientific">Pseudoduganella aquatica</name>
    <dbReference type="NCBI Taxonomy" id="2660641"/>
    <lineage>
        <taxon>Bacteria</taxon>
        <taxon>Pseudomonadati</taxon>
        <taxon>Pseudomonadota</taxon>
        <taxon>Betaproteobacteria</taxon>
        <taxon>Burkholderiales</taxon>
        <taxon>Oxalobacteraceae</taxon>
        <taxon>Telluria group</taxon>
        <taxon>Pseudoduganella</taxon>
    </lineage>
</organism>
<reference evidence="2 3" key="1">
    <citation type="submission" date="2019-12" db="EMBL/GenBank/DDBJ databases">
        <title>Novel species isolated from a subtropical stream in China.</title>
        <authorList>
            <person name="Lu H."/>
        </authorList>
    </citation>
    <scope>NUCLEOTIDE SEQUENCE [LARGE SCALE GENOMIC DNA]</scope>
    <source>
        <strain evidence="2 3">FT127W</strain>
    </source>
</reference>
<feature type="transmembrane region" description="Helical" evidence="1">
    <location>
        <begin position="116"/>
        <end position="136"/>
    </location>
</feature>
<dbReference type="Proteomes" id="UP000450676">
    <property type="component" value="Unassembled WGS sequence"/>
</dbReference>
<keyword evidence="3" id="KW-1185">Reference proteome</keyword>
<feature type="transmembrane region" description="Helical" evidence="1">
    <location>
        <begin position="229"/>
        <end position="255"/>
    </location>
</feature>
<feature type="transmembrane region" description="Helical" evidence="1">
    <location>
        <begin position="79"/>
        <end position="96"/>
    </location>
</feature>
<feature type="transmembrane region" description="Helical" evidence="1">
    <location>
        <begin position="157"/>
        <end position="179"/>
    </location>
</feature>
<evidence type="ECO:0000256" key="1">
    <source>
        <dbReference type="SAM" id="Phobius"/>
    </source>
</evidence>
<feature type="transmembrane region" description="Helical" evidence="1">
    <location>
        <begin position="298"/>
        <end position="323"/>
    </location>
</feature>
<feature type="transmembrane region" description="Helical" evidence="1">
    <location>
        <begin position="199"/>
        <end position="217"/>
    </location>
</feature>
<feature type="transmembrane region" description="Helical" evidence="1">
    <location>
        <begin position="267"/>
        <end position="286"/>
    </location>
</feature>
<gene>
    <name evidence="2" type="ORF">GTP77_15485</name>
</gene>
<feature type="transmembrane region" description="Helical" evidence="1">
    <location>
        <begin position="335"/>
        <end position="353"/>
    </location>
</feature>
<comment type="caution">
    <text evidence="2">The sequence shown here is derived from an EMBL/GenBank/DDBJ whole genome shotgun (WGS) entry which is preliminary data.</text>
</comment>
<dbReference type="RefSeq" id="WP_161073049.1">
    <property type="nucleotide sequence ID" value="NZ_WWCU01000016.1"/>
</dbReference>
<feature type="transmembrane region" description="Helical" evidence="1">
    <location>
        <begin position="20"/>
        <end position="40"/>
    </location>
</feature>
<dbReference type="InterPro" id="IPR025291">
    <property type="entry name" value="DUF4153"/>
</dbReference>